<reference evidence="1 2" key="1">
    <citation type="journal article" date="2018" name="Aquat. Microb. Ecol.">
        <title>Gammaproteobacterial methanotrophs dominate.</title>
        <authorList>
            <person name="Rissanen A.J."/>
            <person name="Saarenheimo J."/>
            <person name="Tiirola M."/>
            <person name="Peura S."/>
            <person name="Aalto S.L."/>
            <person name="Karvinen A."/>
            <person name="Nykanen H."/>
        </authorList>
    </citation>
    <scope>NUCLEOTIDE SEQUENCE [LARGE SCALE GENOMIC DNA]</scope>
    <source>
        <strain evidence="1">AMbin10</strain>
    </source>
</reference>
<dbReference type="AlphaFoldDB" id="A0A2W4QLV3"/>
<name>A0A2W4QLV3_9GAMM</name>
<organism evidence="1 2">
    <name type="scientific">Candidatus Methylumidiphilus alinenensis</name>
    <dbReference type="NCBI Taxonomy" id="2202197"/>
    <lineage>
        <taxon>Bacteria</taxon>
        <taxon>Pseudomonadati</taxon>
        <taxon>Pseudomonadota</taxon>
        <taxon>Gammaproteobacteria</taxon>
        <taxon>Methylococcales</taxon>
        <taxon>Candidatus Methylumidiphilus</taxon>
    </lineage>
</organism>
<evidence type="ECO:0000313" key="2">
    <source>
        <dbReference type="Proteomes" id="UP000249396"/>
    </source>
</evidence>
<dbReference type="Pfam" id="PF10987">
    <property type="entry name" value="DUF2806"/>
    <property type="match status" value="1"/>
</dbReference>
<gene>
    <name evidence="1" type="ORF">DM484_23305</name>
</gene>
<proteinExistence type="predicted"/>
<comment type="caution">
    <text evidence="1">The sequence shown here is derived from an EMBL/GenBank/DDBJ whole genome shotgun (WGS) entry which is preliminary data.</text>
</comment>
<dbReference type="InterPro" id="IPR021254">
    <property type="entry name" value="DUF2806"/>
</dbReference>
<accession>A0A2W4QLV3</accession>
<sequence length="275" mass="31912">MTNYQQKLATTLKPIIGAESLCIETSERPFLEDRARLRVGQRELERQQNIERIVELATAETPEGITENPATRDWLSRFFEYAQDISDETSQRLWARLLALYIANPDGVFKRSLIALHGFDTWEVKAFIEYCSFAFTLESGWHFVFEEAITRREMWGYVQGQDYTQHFINIGMLSPELNNMQPSISQGMKIGYFSKEYELVEQEDAATRINGLDIGFGYRKFTPIGQQLATAVKARVYHGYARNLIRTLDAQRNVQFRLLESEEAFNFEFKVKQSA</sequence>
<dbReference type="EMBL" id="QJPH01000465">
    <property type="protein sequence ID" value="PZN73145.1"/>
    <property type="molecule type" value="Genomic_DNA"/>
</dbReference>
<protein>
    <recommendedName>
        <fullName evidence="3">DUF2806 domain-containing protein</fullName>
    </recommendedName>
</protein>
<dbReference type="Proteomes" id="UP000249396">
    <property type="component" value="Unassembled WGS sequence"/>
</dbReference>
<evidence type="ECO:0008006" key="3">
    <source>
        <dbReference type="Google" id="ProtNLM"/>
    </source>
</evidence>
<evidence type="ECO:0000313" key="1">
    <source>
        <dbReference type="EMBL" id="PZN73145.1"/>
    </source>
</evidence>